<dbReference type="Proteomes" id="UP000244225">
    <property type="component" value="Unassembled WGS sequence"/>
</dbReference>
<comment type="caution">
    <text evidence="1">The sequence shown here is derived from an EMBL/GenBank/DDBJ whole genome shotgun (WGS) entry which is preliminary data.</text>
</comment>
<gene>
    <name evidence="1" type="ORF">C8N40_10598</name>
</gene>
<name>A0A2T5YHL1_9BACT</name>
<accession>A0A2T5YHL1</accession>
<keyword evidence="2" id="KW-1185">Reference proteome</keyword>
<proteinExistence type="predicted"/>
<organism evidence="1 2">
    <name type="scientific">Pontibacter mucosus</name>
    <dbReference type="NCBI Taxonomy" id="1649266"/>
    <lineage>
        <taxon>Bacteria</taxon>
        <taxon>Pseudomonadati</taxon>
        <taxon>Bacteroidota</taxon>
        <taxon>Cytophagia</taxon>
        <taxon>Cytophagales</taxon>
        <taxon>Hymenobacteraceae</taxon>
        <taxon>Pontibacter</taxon>
    </lineage>
</organism>
<reference evidence="1 2" key="1">
    <citation type="submission" date="2018-04" db="EMBL/GenBank/DDBJ databases">
        <title>Genomic Encyclopedia of Archaeal and Bacterial Type Strains, Phase II (KMG-II): from individual species to whole genera.</title>
        <authorList>
            <person name="Goeker M."/>
        </authorList>
    </citation>
    <scope>NUCLEOTIDE SEQUENCE [LARGE SCALE GENOMIC DNA]</scope>
    <source>
        <strain evidence="1 2">DSM 100162</strain>
    </source>
</reference>
<dbReference type="AlphaFoldDB" id="A0A2T5YHL1"/>
<evidence type="ECO:0000313" key="2">
    <source>
        <dbReference type="Proteomes" id="UP000244225"/>
    </source>
</evidence>
<protein>
    <submittedName>
        <fullName evidence="1">Uncharacterized protein</fullName>
    </submittedName>
</protein>
<evidence type="ECO:0000313" key="1">
    <source>
        <dbReference type="EMBL" id="PTX18809.1"/>
    </source>
</evidence>
<sequence>MIYKIDVEDLESINHLILTRVFSSRIFRA</sequence>
<dbReference type="EMBL" id="QBKI01000005">
    <property type="protein sequence ID" value="PTX18809.1"/>
    <property type="molecule type" value="Genomic_DNA"/>
</dbReference>